<feature type="transmembrane region" description="Helical" evidence="1">
    <location>
        <begin position="123"/>
        <end position="143"/>
    </location>
</feature>
<dbReference type="STRING" id="1123062.SAMN02745775_110116"/>
<keyword evidence="3" id="KW-1185">Reference proteome</keyword>
<gene>
    <name evidence="2" type="ORF">SAMN02745775_110116</name>
</gene>
<reference evidence="2 3" key="1">
    <citation type="submission" date="2016-10" db="EMBL/GenBank/DDBJ databases">
        <authorList>
            <person name="de Groot N.N."/>
        </authorList>
    </citation>
    <scope>NUCLEOTIDE SEQUENCE [LARGE SCALE GENOMIC DNA]</scope>
    <source>
        <strain evidence="2 3">DSM 19981</strain>
    </source>
</reference>
<keyword evidence="1" id="KW-1133">Transmembrane helix</keyword>
<keyword evidence="1" id="KW-0812">Transmembrane</keyword>
<name>A0A1I4DDJ0_9PROT</name>
<dbReference type="EMBL" id="FOSQ01000010">
    <property type="protein sequence ID" value="SFK90999.1"/>
    <property type="molecule type" value="Genomic_DNA"/>
</dbReference>
<feature type="transmembrane region" description="Helical" evidence="1">
    <location>
        <begin position="64"/>
        <end position="85"/>
    </location>
</feature>
<dbReference type="AlphaFoldDB" id="A0A1I4DDJ0"/>
<evidence type="ECO:0000256" key="1">
    <source>
        <dbReference type="SAM" id="Phobius"/>
    </source>
</evidence>
<feature type="transmembrane region" description="Helical" evidence="1">
    <location>
        <begin position="92"/>
        <end position="111"/>
    </location>
</feature>
<keyword evidence="1" id="KW-0472">Membrane</keyword>
<dbReference type="Proteomes" id="UP000199473">
    <property type="component" value="Unassembled WGS sequence"/>
</dbReference>
<dbReference type="OrthoDB" id="7361074at2"/>
<proteinExistence type="predicted"/>
<accession>A0A1I4DDJ0</accession>
<organism evidence="2 3">
    <name type="scientific">Falsiroseomonas stagni DSM 19981</name>
    <dbReference type="NCBI Taxonomy" id="1123062"/>
    <lineage>
        <taxon>Bacteria</taxon>
        <taxon>Pseudomonadati</taxon>
        <taxon>Pseudomonadota</taxon>
        <taxon>Alphaproteobacteria</taxon>
        <taxon>Acetobacterales</taxon>
        <taxon>Roseomonadaceae</taxon>
        <taxon>Falsiroseomonas</taxon>
    </lineage>
</organism>
<protein>
    <submittedName>
        <fullName evidence="2">Uncharacterized protein</fullName>
    </submittedName>
</protein>
<evidence type="ECO:0000313" key="2">
    <source>
        <dbReference type="EMBL" id="SFK90999.1"/>
    </source>
</evidence>
<sequence>MKKVLLFGFICGALAVIVFHQGTVWVLHHQFPLIKAVTGAADAFRPATQGFSLRPVPPLGVPQVVSLAFWGGLWGILLAALIRWVRIPDLMGGFVIGLLATLVGFTVVAQMKGLPMWGGGNSITIWRAVLLNGAWGWGTAMLLRPFVLRGD</sequence>
<dbReference type="RefSeq" id="WP_092962006.1">
    <property type="nucleotide sequence ID" value="NZ_FOSQ01000010.1"/>
</dbReference>
<evidence type="ECO:0000313" key="3">
    <source>
        <dbReference type="Proteomes" id="UP000199473"/>
    </source>
</evidence>